<accession>A0A841B1B2</accession>
<sequence length="212" mass="21957">MIVDNIGTEGCSTGWTVQKSNGARALLTSGHCQHRTSSPWRAGLSDRVVGNEGPRSTATDSMTLEGQSYNPTVYVDGWTSTLGLPVHSWSDPVLGEVICEDGAFSGQVCGPVVDEVGMTVDYGFGAVGPGFTATLPTTSHASAGEGDSGGPAYNQAGRGSGQVKLRGMIAARNYNSQYVAPCVGVTGRECSRKNYHVNVNAINSALGVTPVT</sequence>
<dbReference type="Proteomes" id="UP000580861">
    <property type="component" value="Unassembled WGS sequence"/>
</dbReference>
<keyword evidence="3" id="KW-1185">Reference proteome</keyword>
<organism evidence="2 3">
    <name type="scientific">Amycolatopsis umgeniensis</name>
    <dbReference type="NCBI Taxonomy" id="336628"/>
    <lineage>
        <taxon>Bacteria</taxon>
        <taxon>Bacillati</taxon>
        <taxon>Actinomycetota</taxon>
        <taxon>Actinomycetes</taxon>
        <taxon>Pseudonocardiales</taxon>
        <taxon>Pseudonocardiaceae</taxon>
        <taxon>Amycolatopsis</taxon>
    </lineage>
</organism>
<protein>
    <submittedName>
        <fullName evidence="2">Uncharacterized protein</fullName>
    </submittedName>
</protein>
<dbReference type="AlphaFoldDB" id="A0A841B1B2"/>
<dbReference type="Gene3D" id="2.40.10.10">
    <property type="entry name" value="Trypsin-like serine proteases"/>
    <property type="match status" value="2"/>
</dbReference>
<reference evidence="2 3" key="1">
    <citation type="submission" date="2020-08" db="EMBL/GenBank/DDBJ databases">
        <title>Sequencing the genomes of 1000 actinobacteria strains.</title>
        <authorList>
            <person name="Klenk H.-P."/>
        </authorList>
    </citation>
    <scope>NUCLEOTIDE SEQUENCE [LARGE SCALE GENOMIC DNA]</scope>
    <source>
        <strain evidence="2 3">DSM 45272</strain>
    </source>
</reference>
<dbReference type="InterPro" id="IPR043504">
    <property type="entry name" value="Peptidase_S1_PA_chymotrypsin"/>
</dbReference>
<evidence type="ECO:0000313" key="2">
    <source>
        <dbReference type="EMBL" id="MBB5852853.1"/>
    </source>
</evidence>
<dbReference type="InterPro" id="IPR009003">
    <property type="entry name" value="Peptidase_S1_PA"/>
</dbReference>
<name>A0A841B1B2_9PSEU</name>
<feature type="region of interest" description="Disordered" evidence="1">
    <location>
        <begin position="138"/>
        <end position="157"/>
    </location>
</feature>
<dbReference type="SUPFAM" id="SSF50494">
    <property type="entry name" value="Trypsin-like serine proteases"/>
    <property type="match status" value="1"/>
</dbReference>
<proteinExistence type="predicted"/>
<evidence type="ECO:0000256" key="1">
    <source>
        <dbReference type="SAM" id="MobiDB-lite"/>
    </source>
</evidence>
<gene>
    <name evidence="2" type="ORF">HDA45_002940</name>
</gene>
<comment type="caution">
    <text evidence="2">The sequence shown here is derived from an EMBL/GenBank/DDBJ whole genome shotgun (WGS) entry which is preliminary data.</text>
</comment>
<evidence type="ECO:0000313" key="3">
    <source>
        <dbReference type="Proteomes" id="UP000580861"/>
    </source>
</evidence>
<dbReference type="EMBL" id="JACHMX010000001">
    <property type="protein sequence ID" value="MBB5852853.1"/>
    <property type="molecule type" value="Genomic_DNA"/>
</dbReference>